<keyword evidence="9 13" id="KW-0012">Acyltransferase</keyword>
<dbReference type="UniPathway" id="UPA00282"/>
<dbReference type="InterPro" id="IPR014292">
    <property type="entry name" value="Acyl_transf_WS/DGAT"/>
</dbReference>
<keyword evidence="5" id="KW-0444">Lipid biosynthesis</keyword>
<dbReference type="PANTHER" id="PTHR31650:SF1">
    <property type="entry name" value="WAX ESTER SYNTHASE_DIACYLGLYCEROL ACYLTRANSFERASE 4-RELATED"/>
    <property type="match status" value="1"/>
</dbReference>
<feature type="domain" description="O-acyltransferase WSD1 C-terminal" evidence="12">
    <location>
        <begin position="305"/>
        <end position="449"/>
    </location>
</feature>
<evidence type="ECO:0000256" key="3">
    <source>
        <dbReference type="ARBA" id="ARBA00009587"/>
    </source>
</evidence>
<organism evidence="13 14">
    <name type="scientific">Ketobacter alkanivorans</name>
    <dbReference type="NCBI Taxonomy" id="1917421"/>
    <lineage>
        <taxon>Bacteria</taxon>
        <taxon>Pseudomonadati</taxon>
        <taxon>Pseudomonadota</taxon>
        <taxon>Gammaproteobacteria</taxon>
        <taxon>Pseudomonadales</taxon>
        <taxon>Ketobacteraceae</taxon>
        <taxon>Ketobacter</taxon>
    </lineage>
</organism>
<gene>
    <name evidence="13" type="ORF">Kalk_18125</name>
</gene>
<evidence type="ECO:0000256" key="10">
    <source>
        <dbReference type="ARBA" id="ARBA00048109"/>
    </source>
</evidence>
<comment type="pathway">
    <text evidence="2">Lipid metabolism.</text>
</comment>
<evidence type="ECO:0000259" key="12">
    <source>
        <dbReference type="Pfam" id="PF06974"/>
    </source>
</evidence>
<keyword evidence="7" id="KW-0319">Glycerol metabolism</keyword>
<evidence type="ECO:0000256" key="6">
    <source>
        <dbReference type="ARBA" id="ARBA00022679"/>
    </source>
</evidence>
<proteinExistence type="inferred from homology"/>
<dbReference type="GO" id="GO:0005886">
    <property type="term" value="C:plasma membrane"/>
    <property type="evidence" value="ECO:0007669"/>
    <property type="project" value="TreeGrafter"/>
</dbReference>
<keyword evidence="6 13" id="KW-0808">Transferase</keyword>
<dbReference type="GO" id="GO:0051701">
    <property type="term" value="P:biological process involved in interaction with host"/>
    <property type="evidence" value="ECO:0007669"/>
    <property type="project" value="TreeGrafter"/>
</dbReference>
<sequence length="475" mass="53179">MKKLSLLDDLFLWLERRHQPMHVAGLLIFEYPKDAPANYVSLVAEQMRACNEPTYPFDQRLIERWSGNCWEHDPAFDIDHHFRHVALPKPGGIKELLQFISIEHSNLLDRSRPLWESYLIEAMHGRHFAMYTKVHHSVLDGVSAMRTTMRMLGNDPAERDMLPIWQMPPSPRMLGEKPAEGLMSTLRMAGSVVGGQLSTIKPVASALYDTIQAARKNPEYANVFKAPACRLNQPITGSRRFAAQSFERSRLKSIAEKTGSTTNDIILAMCGSALRHYLQSYDALPDLPLVAMVPVSLRKDDSIGGNQVGVILANLATHLKGSLNRLGVIKQSVDEAKDKFQRMSKEEAVNYTALTLAPSGLTLLTGLMSKWLAFNVVISNVPGPSGPQYWNGAKLERFYPVSAIVNNMALNITIISYEDRLEFGIVGCGRTLPSMQRLLQYLDDALIELEADLGLSPPAKPVKKRARRIHKERAE</sequence>
<reference evidence="14" key="1">
    <citation type="submission" date="2017-08" db="EMBL/GenBank/DDBJ databases">
        <title>Direct submision.</title>
        <authorList>
            <person name="Kim S.-J."/>
            <person name="Rhee S.-K."/>
        </authorList>
    </citation>
    <scope>NUCLEOTIDE SEQUENCE [LARGE SCALE GENOMIC DNA]</scope>
    <source>
        <strain evidence="14">GI5</strain>
    </source>
</reference>
<evidence type="ECO:0000256" key="1">
    <source>
        <dbReference type="ARBA" id="ARBA00004771"/>
    </source>
</evidence>
<evidence type="ECO:0000256" key="5">
    <source>
        <dbReference type="ARBA" id="ARBA00022516"/>
    </source>
</evidence>
<keyword evidence="8" id="KW-0443">Lipid metabolism</keyword>
<feature type="domain" description="O-acyltransferase WSD1-like N-terminal" evidence="11">
    <location>
        <begin position="4"/>
        <end position="265"/>
    </location>
</feature>
<evidence type="ECO:0000256" key="2">
    <source>
        <dbReference type="ARBA" id="ARBA00005189"/>
    </source>
</evidence>
<dbReference type="OrthoDB" id="9810950at2"/>
<dbReference type="InterPro" id="IPR004255">
    <property type="entry name" value="O-acyltransferase_WSD1_N"/>
</dbReference>
<dbReference type="NCBIfam" id="TIGR02946">
    <property type="entry name" value="acyl_WS_DGAT"/>
    <property type="match status" value="1"/>
</dbReference>
<comment type="pathway">
    <text evidence="1">Glycerolipid metabolism; triacylglycerol biosynthesis.</text>
</comment>
<evidence type="ECO:0000313" key="13">
    <source>
        <dbReference type="EMBL" id="AUM14223.1"/>
    </source>
</evidence>
<accession>A0A2K9LPK4</accession>
<dbReference type="PANTHER" id="PTHR31650">
    <property type="entry name" value="O-ACYLTRANSFERASE (WSD1-LIKE) FAMILY PROTEIN"/>
    <property type="match status" value="1"/>
</dbReference>
<dbReference type="GO" id="GO:0004144">
    <property type="term" value="F:diacylglycerol O-acyltransferase activity"/>
    <property type="evidence" value="ECO:0007669"/>
    <property type="project" value="UniProtKB-EC"/>
</dbReference>
<dbReference type="RefSeq" id="WP_101895597.1">
    <property type="nucleotide sequence ID" value="NZ_CP022684.1"/>
</dbReference>
<dbReference type="Pfam" id="PF03007">
    <property type="entry name" value="WS_DGAT_cat"/>
    <property type="match status" value="1"/>
</dbReference>
<evidence type="ECO:0000313" key="14">
    <source>
        <dbReference type="Proteomes" id="UP000235116"/>
    </source>
</evidence>
<dbReference type="InterPro" id="IPR009721">
    <property type="entry name" value="O-acyltransferase_WSD1_C"/>
</dbReference>
<keyword evidence="14" id="KW-1185">Reference proteome</keyword>
<dbReference type="GO" id="GO:0006071">
    <property type="term" value="P:glycerol metabolic process"/>
    <property type="evidence" value="ECO:0007669"/>
    <property type="project" value="UniProtKB-KW"/>
</dbReference>
<dbReference type="GO" id="GO:0071731">
    <property type="term" value="P:response to nitric oxide"/>
    <property type="evidence" value="ECO:0007669"/>
    <property type="project" value="TreeGrafter"/>
</dbReference>
<dbReference type="GO" id="GO:0019432">
    <property type="term" value="P:triglyceride biosynthetic process"/>
    <property type="evidence" value="ECO:0007669"/>
    <property type="project" value="UniProtKB-UniPathway"/>
</dbReference>
<dbReference type="KEGG" id="kak:Kalk_18125"/>
<dbReference type="EMBL" id="CP022684">
    <property type="protein sequence ID" value="AUM14223.1"/>
    <property type="molecule type" value="Genomic_DNA"/>
</dbReference>
<protein>
    <recommendedName>
        <fullName evidence="4">diacylglycerol O-acyltransferase</fullName>
        <ecNumber evidence="4">2.3.1.20</ecNumber>
    </recommendedName>
</protein>
<comment type="catalytic activity">
    <reaction evidence="10">
        <text>an acyl-CoA + a 1,2-diacyl-sn-glycerol = a triacyl-sn-glycerol + CoA</text>
        <dbReference type="Rhea" id="RHEA:10868"/>
        <dbReference type="ChEBI" id="CHEBI:17815"/>
        <dbReference type="ChEBI" id="CHEBI:57287"/>
        <dbReference type="ChEBI" id="CHEBI:58342"/>
        <dbReference type="ChEBI" id="CHEBI:64615"/>
        <dbReference type="EC" id="2.3.1.20"/>
    </reaction>
</comment>
<dbReference type="Pfam" id="PF06974">
    <property type="entry name" value="WS_DGAT_C"/>
    <property type="match status" value="1"/>
</dbReference>
<evidence type="ECO:0000256" key="8">
    <source>
        <dbReference type="ARBA" id="ARBA00023098"/>
    </source>
</evidence>
<dbReference type="GO" id="GO:0001666">
    <property type="term" value="P:response to hypoxia"/>
    <property type="evidence" value="ECO:0007669"/>
    <property type="project" value="TreeGrafter"/>
</dbReference>
<comment type="similarity">
    <text evidence="3">Belongs to the long-chain O-acyltransferase family.</text>
</comment>
<evidence type="ECO:0000256" key="4">
    <source>
        <dbReference type="ARBA" id="ARBA00013244"/>
    </source>
</evidence>
<dbReference type="Proteomes" id="UP000235116">
    <property type="component" value="Chromosome"/>
</dbReference>
<dbReference type="AlphaFoldDB" id="A0A2K9LPK4"/>
<dbReference type="InterPro" id="IPR045034">
    <property type="entry name" value="O-acyltransferase_WSD1-like"/>
</dbReference>
<name>A0A2K9LPK4_9GAMM</name>
<dbReference type="EC" id="2.3.1.20" evidence="4"/>
<evidence type="ECO:0000256" key="9">
    <source>
        <dbReference type="ARBA" id="ARBA00023315"/>
    </source>
</evidence>
<evidence type="ECO:0000259" key="11">
    <source>
        <dbReference type="Pfam" id="PF03007"/>
    </source>
</evidence>
<evidence type="ECO:0000256" key="7">
    <source>
        <dbReference type="ARBA" id="ARBA00022798"/>
    </source>
</evidence>